<comment type="caution">
    <text evidence="2">The sequence shown here is derived from an EMBL/GenBank/DDBJ whole genome shotgun (WGS) entry which is preliminary data.</text>
</comment>
<dbReference type="EMBL" id="JWZT01003733">
    <property type="protein sequence ID" value="KII65743.1"/>
    <property type="molecule type" value="Genomic_DNA"/>
</dbReference>
<accession>A0A0C2J9E6</accession>
<dbReference type="AlphaFoldDB" id="A0A0C2J9E6"/>
<evidence type="ECO:0000313" key="3">
    <source>
        <dbReference type="Proteomes" id="UP000031668"/>
    </source>
</evidence>
<organism evidence="2 3">
    <name type="scientific">Thelohanellus kitauei</name>
    <name type="common">Myxosporean</name>
    <dbReference type="NCBI Taxonomy" id="669202"/>
    <lineage>
        <taxon>Eukaryota</taxon>
        <taxon>Metazoa</taxon>
        <taxon>Cnidaria</taxon>
        <taxon>Myxozoa</taxon>
        <taxon>Myxosporea</taxon>
        <taxon>Bivalvulida</taxon>
        <taxon>Platysporina</taxon>
        <taxon>Myxobolidae</taxon>
        <taxon>Thelohanellus</taxon>
    </lineage>
</organism>
<gene>
    <name evidence="2" type="ORF">RF11_04375</name>
</gene>
<sequence length="106" mass="11941">MRVDLIDISVFSFVSHTSKRNIFGSVNRSNLPITMNTPTESIDNGEPEYSLIKNLNFKFVMIQLPFLQHKLIENVIAVPTKPEEHTKNAVPTKAADGYNGVNRPDK</sequence>
<dbReference type="Proteomes" id="UP000031668">
    <property type="component" value="Unassembled WGS sequence"/>
</dbReference>
<protein>
    <submittedName>
        <fullName evidence="2">Uncharacterized protein</fullName>
    </submittedName>
</protein>
<evidence type="ECO:0000256" key="1">
    <source>
        <dbReference type="SAM" id="MobiDB-lite"/>
    </source>
</evidence>
<reference evidence="2 3" key="1">
    <citation type="journal article" date="2014" name="Genome Biol. Evol.">
        <title>The genome of the myxosporean Thelohanellus kitauei shows adaptations to nutrient acquisition within its fish host.</title>
        <authorList>
            <person name="Yang Y."/>
            <person name="Xiong J."/>
            <person name="Zhou Z."/>
            <person name="Huo F."/>
            <person name="Miao W."/>
            <person name="Ran C."/>
            <person name="Liu Y."/>
            <person name="Zhang J."/>
            <person name="Feng J."/>
            <person name="Wang M."/>
            <person name="Wang M."/>
            <person name="Wang L."/>
            <person name="Yao B."/>
        </authorList>
    </citation>
    <scope>NUCLEOTIDE SEQUENCE [LARGE SCALE GENOMIC DNA]</scope>
    <source>
        <strain evidence="2">Wuqing</strain>
    </source>
</reference>
<proteinExistence type="predicted"/>
<feature type="region of interest" description="Disordered" evidence="1">
    <location>
        <begin position="82"/>
        <end position="106"/>
    </location>
</feature>
<name>A0A0C2J9E6_THEKT</name>
<keyword evidence="3" id="KW-1185">Reference proteome</keyword>
<evidence type="ECO:0000313" key="2">
    <source>
        <dbReference type="EMBL" id="KII65743.1"/>
    </source>
</evidence>